<reference evidence="1 2" key="1">
    <citation type="submission" date="2020-04" db="EMBL/GenBank/DDBJ databases">
        <title>Vibrio sp. SM6, a novel species isolated from seawater.</title>
        <authorList>
            <person name="Wang X."/>
        </authorList>
    </citation>
    <scope>NUCLEOTIDE SEQUENCE [LARGE SCALE GENOMIC DNA]</scope>
    <source>
        <strain evidence="1 2">SM6</strain>
    </source>
</reference>
<dbReference type="AlphaFoldDB" id="A0A7X8YFA2"/>
<dbReference type="EMBL" id="JABAIK010000002">
    <property type="protein sequence ID" value="NLS11663.1"/>
    <property type="molecule type" value="Genomic_DNA"/>
</dbReference>
<accession>A0A7X8YFA2</accession>
<comment type="caution">
    <text evidence="1">The sequence shown here is derived from an EMBL/GenBank/DDBJ whole genome shotgun (WGS) entry which is preliminary data.</text>
</comment>
<protein>
    <submittedName>
        <fullName evidence="1">Uncharacterized protein</fullName>
    </submittedName>
</protein>
<evidence type="ECO:0000313" key="2">
    <source>
        <dbReference type="Proteomes" id="UP000535589"/>
    </source>
</evidence>
<gene>
    <name evidence="1" type="ORF">HGP28_02010</name>
</gene>
<dbReference type="RefSeq" id="WP_168834779.1">
    <property type="nucleotide sequence ID" value="NZ_JABAIK010000002.1"/>
</dbReference>
<sequence>MKKSDIDYIHNCMGIIDNQNTKDSDNYEKIIIDLTKIRSRIHPQLLDEVMAIVEKNGYHFFYNKDEKKLHGFKFI</sequence>
<proteinExistence type="predicted"/>
<organism evidence="1 2">
    <name type="scientific">Vibrio agarilyticus</name>
    <dbReference type="NCBI Taxonomy" id="2726741"/>
    <lineage>
        <taxon>Bacteria</taxon>
        <taxon>Pseudomonadati</taxon>
        <taxon>Pseudomonadota</taxon>
        <taxon>Gammaproteobacteria</taxon>
        <taxon>Vibrionales</taxon>
        <taxon>Vibrionaceae</taxon>
        <taxon>Vibrio</taxon>
    </lineage>
</organism>
<evidence type="ECO:0000313" key="1">
    <source>
        <dbReference type="EMBL" id="NLS11663.1"/>
    </source>
</evidence>
<name>A0A7X8YFA2_9VIBR</name>
<keyword evidence="2" id="KW-1185">Reference proteome</keyword>
<dbReference type="Proteomes" id="UP000535589">
    <property type="component" value="Unassembled WGS sequence"/>
</dbReference>